<dbReference type="PATRIC" id="fig|1392.242.peg.60"/>
<reference evidence="2 3" key="1">
    <citation type="submission" date="2015-05" db="EMBL/GenBank/DDBJ databases">
        <title>Whole genome sequence and identification of bacterial endophytes from Costus igneus.</title>
        <authorList>
            <person name="Lee Y.P."/>
            <person name="Gan H.M."/>
            <person name="Eng W."/>
            <person name="Wheatley M.S."/>
            <person name="Caraballo A."/>
            <person name="Polter S."/>
            <person name="Savka M.A."/>
            <person name="Hudson A.O."/>
        </authorList>
    </citation>
    <scope>NUCLEOTIDE SEQUENCE [LARGE SCALE GENOMIC DNA]</scope>
    <source>
        <strain evidence="2 3">RIT375</strain>
    </source>
</reference>
<dbReference type="Proteomes" id="UP000035904">
    <property type="component" value="Unassembled WGS sequence"/>
</dbReference>
<dbReference type="PANTHER" id="PTHR12526:SF630">
    <property type="entry name" value="GLYCOSYLTRANSFERASE"/>
    <property type="match status" value="1"/>
</dbReference>
<dbReference type="AlphaFoldDB" id="A0A0J1I478"/>
<feature type="domain" description="Glycosyl transferase family 1" evidence="1">
    <location>
        <begin position="229"/>
        <end position="376"/>
    </location>
</feature>
<proteinExistence type="predicted"/>
<evidence type="ECO:0000259" key="1">
    <source>
        <dbReference type="Pfam" id="PF00534"/>
    </source>
</evidence>
<name>A0A0J1I478_BACAN</name>
<gene>
    <name evidence="2" type="ORF">ABW01_00285</name>
</gene>
<dbReference type="InterPro" id="IPR001296">
    <property type="entry name" value="Glyco_trans_1"/>
</dbReference>
<dbReference type="Gene3D" id="3.40.50.2000">
    <property type="entry name" value="Glycogen Phosphorylase B"/>
    <property type="match status" value="2"/>
</dbReference>
<dbReference type="Pfam" id="PF00534">
    <property type="entry name" value="Glycos_transf_1"/>
    <property type="match status" value="1"/>
</dbReference>
<dbReference type="SUPFAM" id="SSF53756">
    <property type="entry name" value="UDP-Glycosyltransferase/glycogen phosphorylase"/>
    <property type="match status" value="1"/>
</dbReference>
<keyword evidence="2" id="KW-0808">Transferase</keyword>
<dbReference type="GO" id="GO:0016757">
    <property type="term" value="F:glycosyltransferase activity"/>
    <property type="evidence" value="ECO:0007669"/>
    <property type="project" value="InterPro"/>
</dbReference>
<evidence type="ECO:0000313" key="3">
    <source>
        <dbReference type="Proteomes" id="UP000035904"/>
    </source>
</evidence>
<protein>
    <submittedName>
        <fullName evidence="2">Galactosyl transferase</fullName>
    </submittedName>
</protein>
<dbReference type="CDD" id="cd03811">
    <property type="entry name" value="GT4_GT28_WabH-like"/>
    <property type="match status" value="1"/>
</dbReference>
<dbReference type="PANTHER" id="PTHR12526">
    <property type="entry name" value="GLYCOSYLTRANSFERASE"/>
    <property type="match status" value="1"/>
</dbReference>
<evidence type="ECO:0000313" key="2">
    <source>
        <dbReference type="EMBL" id="KLV20748.1"/>
    </source>
</evidence>
<organism evidence="2 3">
    <name type="scientific">Bacillus anthracis</name>
    <name type="common">anthrax bacterium</name>
    <dbReference type="NCBI Taxonomy" id="1392"/>
    <lineage>
        <taxon>Bacteria</taxon>
        <taxon>Bacillati</taxon>
        <taxon>Bacillota</taxon>
        <taxon>Bacilli</taxon>
        <taxon>Bacillales</taxon>
        <taxon>Bacillaceae</taxon>
        <taxon>Bacillus</taxon>
        <taxon>Bacillus cereus group</taxon>
    </lineage>
</organism>
<comment type="caution">
    <text evidence="2">The sequence shown here is derived from an EMBL/GenBank/DDBJ whole genome shotgun (WGS) entry which is preliminary data.</text>
</comment>
<accession>A0A0J1I478</accession>
<dbReference type="EMBL" id="LDPG01000001">
    <property type="protein sequence ID" value="KLV20748.1"/>
    <property type="molecule type" value="Genomic_DNA"/>
</dbReference>
<sequence length="395" mass="46057">MKKNIIFMIINMNIGGTEKALLNMISEIPKDKYNITILMLEKYGGFLNSIPREVHIKYFEEYEEIKDVLNKPPHIIFLNLLKEGKIIRGSRIMLLHLLTKLIKDRSLFLKYVLRDYPIVQEEYDVAVAYAGPMDFISYFVINKIKAKKKFQWIHFDVTKIKFNQIFSDNLYKKFDHIFVVSNEAKYKLLSIIPSIKKKTEVWPNIVSTKLIQNEATEGKRFNDNFFGIRILTVGRLTNEKGQDLAIKVLARLINEGYKVKWYCVGEGGARKEYEKLIAEYGLERDFILLGELSNPYGYMETCDIYVQPSRYEGFCITLAEAKCLHKAIVTTSFTGAKEQIKNMETGMIVNINENDIYEGVKNLIDNRSLCEVFSRNLANENFNKTLELKRNYEFL</sequence>
<dbReference type="RefSeq" id="WP_001989489.1">
    <property type="nucleotide sequence ID" value="NZ_CP168764.1"/>
</dbReference>